<dbReference type="VEuPathDB" id="TrichDB:TRFO_35918"/>
<dbReference type="OrthoDB" id="10638897at2759"/>
<comment type="caution">
    <text evidence="2">The sequence shown here is derived from an EMBL/GenBank/DDBJ whole genome shotgun (WGS) entry which is preliminary data.</text>
</comment>
<sequence length="755" mass="87419">MKCDIKSSKVKSVSTNESQKGMNNSKTLYSEYTKLKNYIPPDLKSRLDVTDAKGEKISTDILKANRALAFFVAARENLVVNKMTITSDSLLHNLTEDVPEMLSEFSPLHVQATISLFNWVFANIANFAELFSKLSKIPNYFIFITIPSIFSNFSTKEAANFAFKFYHSVSLITPHDQFIKIVSPFFRSSCGINHFSKTVFSELFWSIYLTKISHIELAQKLIDISAKNITLLPDPQFSLLKLLSLKYKKDQIWKLLITVLILPQFWLQFSISPFSYSKAPVFDYKKVRDVLQSRSSKLTFPELDLISYDSSFFEIPDVFLKYHESYSIDLILSTADLFMIRTLFTKGLPSHMKKLNDAISLHINSIESFTQPFHLKIYPKVSHPPSFLSSLSMRPLLFTNSFANQFSALKNSNNNTIMKDNKIMRECLSPKKPDNDFMQLWTTIQTIAEERVEDPVELIMKETQPKVGIYIIDKRLKKIDIEKFRIFALSMSIDSMYETASLLEVLLMHQMSIRTLVRWNDLSQESVNIFSYFIANSIFQYHEKKKSQTLILTFYDILYEAPNISSVRFFLSLLLLSKCEHRILKHFEDQINEMKTRFQCLVEKKKKILLNETPDFESRVIAKCFWESNGLLSLVDENSSLIARYFTLLNFLKELITLSNAAGFCDKREHVDKLVKFAFTMGHDCSWILLTTMMLNATIFNDDRISIFVSEDRAEIWRTFSVTFFKVLEDDVQLVTQYGALATGDEIREQIPDPD</sequence>
<reference evidence="2" key="1">
    <citation type="submission" date="2016-10" db="EMBL/GenBank/DDBJ databases">
        <authorList>
            <person name="Benchimol M."/>
            <person name="Almeida L.G."/>
            <person name="Vasconcelos A.T."/>
            <person name="Perreira-Neves A."/>
            <person name="Rosa I.A."/>
            <person name="Tasca T."/>
            <person name="Bogo M.R."/>
            <person name="de Souza W."/>
        </authorList>
    </citation>
    <scope>NUCLEOTIDE SEQUENCE [LARGE SCALE GENOMIC DNA]</scope>
    <source>
        <strain evidence="2">K</strain>
    </source>
</reference>
<dbReference type="AlphaFoldDB" id="A0A1J4JKK1"/>
<proteinExistence type="predicted"/>
<protein>
    <submittedName>
        <fullName evidence="2">Uncharacterized protein</fullName>
    </submittedName>
</protein>
<dbReference type="EMBL" id="MLAK01001094">
    <property type="protein sequence ID" value="OHS97780.1"/>
    <property type="molecule type" value="Genomic_DNA"/>
</dbReference>
<feature type="region of interest" description="Disordered" evidence="1">
    <location>
        <begin position="1"/>
        <end position="22"/>
    </location>
</feature>
<gene>
    <name evidence="2" type="ORF">TRFO_35918</name>
</gene>
<organism evidence="2 3">
    <name type="scientific">Tritrichomonas foetus</name>
    <dbReference type="NCBI Taxonomy" id="1144522"/>
    <lineage>
        <taxon>Eukaryota</taxon>
        <taxon>Metamonada</taxon>
        <taxon>Parabasalia</taxon>
        <taxon>Tritrichomonadida</taxon>
        <taxon>Tritrichomonadidae</taxon>
        <taxon>Tritrichomonas</taxon>
    </lineage>
</organism>
<feature type="compositionally biased region" description="Polar residues" evidence="1">
    <location>
        <begin position="10"/>
        <end position="22"/>
    </location>
</feature>
<evidence type="ECO:0000313" key="2">
    <source>
        <dbReference type="EMBL" id="OHS97780.1"/>
    </source>
</evidence>
<dbReference type="GeneID" id="94845238"/>
<dbReference type="RefSeq" id="XP_068350917.1">
    <property type="nucleotide sequence ID" value="XM_068510534.1"/>
</dbReference>
<evidence type="ECO:0000256" key="1">
    <source>
        <dbReference type="SAM" id="MobiDB-lite"/>
    </source>
</evidence>
<accession>A0A1J4JKK1</accession>
<evidence type="ECO:0000313" key="3">
    <source>
        <dbReference type="Proteomes" id="UP000179807"/>
    </source>
</evidence>
<keyword evidence="3" id="KW-1185">Reference proteome</keyword>
<dbReference type="Proteomes" id="UP000179807">
    <property type="component" value="Unassembled WGS sequence"/>
</dbReference>
<name>A0A1J4JKK1_9EUKA</name>